<dbReference type="Gramene" id="PGSC0003DMT400076274">
    <property type="protein sequence ID" value="PGSC0003DMT400076274"/>
    <property type="gene ID" value="PGSC0003DMG400029654"/>
</dbReference>
<dbReference type="PANTHER" id="PTHR31672:SF13">
    <property type="entry name" value="F-BOX PROTEIN CPR30-LIKE"/>
    <property type="match status" value="1"/>
</dbReference>
<dbReference type="PaxDb" id="4113-PGSC0003DMT400076274"/>
<dbReference type="InterPro" id="IPR011043">
    <property type="entry name" value="Gal_Oxase/kelch_b-propeller"/>
</dbReference>
<dbReference type="STRING" id="4113.M1CWH4"/>
<dbReference type="InterPro" id="IPR006527">
    <property type="entry name" value="F-box-assoc_dom_typ1"/>
</dbReference>
<organism evidence="2 3">
    <name type="scientific">Solanum tuberosum</name>
    <name type="common">Potato</name>
    <dbReference type="NCBI Taxonomy" id="4113"/>
    <lineage>
        <taxon>Eukaryota</taxon>
        <taxon>Viridiplantae</taxon>
        <taxon>Streptophyta</taxon>
        <taxon>Embryophyta</taxon>
        <taxon>Tracheophyta</taxon>
        <taxon>Spermatophyta</taxon>
        <taxon>Magnoliopsida</taxon>
        <taxon>eudicotyledons</taxon>
        <taxon>Gunneridae</taxon>
        <taxon>Pentapetalae</taxon>
        <taxon>asterids</taxon>
        <taxon>lamiids</taxon>
        <taxon>Solanales</taxon>
        <taxon>Solanaceae</taxon>
        <taxon>Solanoideae</taxon>
        <taxon>Solaneae</taxon>
        <taxon>Solanum</taxon>
    </lineage>
</organism>
<dbReference type="GeneID" id="107063206"/>
<dbReference type="KEGG" id="sot:107063206"/>
<dbReference type="SMART" id="SM00256">
    <property type="entry name" value="FBOX"/>
    <property type="match status" value="1"/>
</dbReference>
<dbReference type="Proteomes" id="UP000011115">
    <property type="component" value="Unassembled WGS sequence"/>
</dbReference>
<accession>M1CWH4</accession>
<dbReference type="Pfam" id="PF00646">
    <property type="entry name" value="F-box"/>
    <property type="match status" value="1"/>
</dbReference>
<dbReference type="InterPro" id="IPR050796">
    <property type="entry name" value="SCF_F-box_component"/>
</dbReference>
<protein>
    <submittedName>
        <fullName evidence="2">F-box protein</fullName>
    </submittedName>
</protein>
<dbReference type="HOGENOM" id="CLU_027176_1_4_1"/>
<dbReference type="OrthoDB" id="1264857at2759"/>
<dbReference type="Pfam" id="PF07734">
    <property type="entry name" value="FBA_1"/>
    <property type="match status" value="1"/>
</dbReference>
<evidence type="ECO:0000313" key="3">
    <source>
        <dbReference type="Proteomes" id="UP000011115"/>
    </source>
</evidence>
<dbReference type="SUPFAM" id="SSF50965">
    <property type="entry name" value="Galactose oxidase, central domain"/>
    <property type="match status" value="1"/>
</dbReference>
<dbReference type="AlphaFoldDB" id="M1CWH4"/>
<dbReference type="OMA" id="TLANHRF"/>
<proteinExistence type="predicted"/>
<evidence type="ECO:0000313" key="2">
    <source>
        <dbReference type="EnsemblPlants" id="PGSC0003DMT400076274"/>
    </source>
</evidence>
<dbReference type="eggNOG" id="ENOG502QUVH">
    <property type="taxonomic scope" value="Eukaryota"/>
</dbReference>
<dbReference type="InterPro" id="IPR017451">
    <property type="entry name" value="F-box-assoc_interact_dom"/>
</dbReference>
<evidence type="ECO:0000259" key="1">
    <source>
        <dbReference type="PROSITE" id="PS50181"/>
    </source>
</evidence>
<feature type="domain" description="F-box" evidence="1">
    <location>
        <begin position="14"/>
        <end position="60"/>
    </location>
</feature>
<reference evidence="2" key="2">
    <citation type="submission" date="2015-06" db="UniProtKB">
        <authorList>
            <consortium name="EnsemblPlants"/>
        </authorList>
    </citation>
    <scope>IDENTIFICATION</scope>
    <source>
        <strain evidence="2">DM1-3 516 R44</strain>
    </source>
</reference>
<dbReference type="SUPFAM" id="SSF81383">
    <property type="entry name" value="F-box domain"/>
    <property type="match status" value="1"/>
</dbReference>
<dbReference type="Gene3D" id="1.20.1280.50">
    <property type="match status" value="1"/>
</dbReference>
<dbReference type="InterPro" id="IPR036047">
    <property type="entry name" value="F-box-like_dom_sf"/>
</dbReference>
<name>M1CWH4_SOLTU</name>
<reference evidence="3" key="1">
    <citation type="journal article" date="2011" name="Nature">
        <title>Genome sequence and analysis of the tuber crop potato.</title>
        <authorList>
            <consortium name="The Potato Genome Sequencing Consortium"/>
        </authorList>
    </citation>
    <scope>NUCLEOTIDE SEQUENCE [LARGE SCALE GENOMIC DNA]</scope>
    <source>
        <strain evidence="3">cv. DM1-3 516 R44</strain>
    </source>
</reference>
<keyword evidence="3" id="KW-1185">Reference proteome</keyword>
<gene>
    <name evidence="2" type="primary">LOC107063206</name>
</gene>
<dbReference type="EnsemblPlants" id="PGSC0003DMT400076274">
    <property type="protein sequence ID" value="PGSC0003DMT400076274"/>
    <property type="gene ID" value="PGSC0003DMG400029654"/>
</dbReference>
<dbReference type="PROSITE" id="PS50181">
    <property type="entry name" value="FBOX"/>
    <property type="match status" value="1"/>
</dbReference>
<dbReference type="RefSeq" id="XP_015170270.1">
    <property type="nucleotide sequence ID" value="XM_015314784.1"/>
</dbReference>
<dbReference type="PANTHER" id="PTHR31672">
    <property type="entry name" value="BNACNNG10540D PROTEIN"/>
    <property type="match status" value="1"/>
</dbReference>
<dbReference type="InParanoid" id="M1CWH4"/>
<dbReference type="InterPro" id="IPR001810">
    <property type="entry name" value="F-box_dom"/>
</dbReference>
<dbReference type="SMR" id="M1CWH4"/>
<dbReference type="NCBIfam" id="TIGR01640">
    <property type="entry name" value="F_box_assoc_1"/>
    <property type="match status" value="1"/>
</dbReference>
<sequence length="387" mass="44856">MELSKHRATASMAVDSVPVLPPELISEILTRLPVKTLLKMRCVSKSMLSLISNPQFIKTHLKFSINNQQFTYHKLLFRNFDDENSLSYYTFSLFPIPICVKPQRIPTELDFSCEDLFGDRYRILGSCDGLICISRDILDLFLWNPTTRKLKKLPSSGINVSCEHDVDFSYGFGCCTDTDQCRIDYRIVEIVRKEHSCINRYYVSVYSLRSDSWKRIEEYPSIVFRDHSGKFVNGKLHWSAEDRVSDNKSTFFISSFDLVNETFGNVALPGPEGEFFDREVGCSGGKLCLFCYFENKTDVWVMKEYDVVESWTKIASIPTKDYEAWPIFISRDDEILVHESRSLVWFNSRDNTFTRPEVRIRCDAANNLGLYNESLVSPFFLEEPIDQ</sequence>